<evidence type="ECO:0000313" key="2">
    <source>
        <dbReference type="EMBL" id="KAF7188329.1"/>
    </source>
</evidence>
<name>A0A8H6RCB4_9PEZI</name>
<evidence type="ECO:0000313" key="3">
    <source>
        <dbReference type="Proteomes" id="UP000660729"/>
    </source>
</evidence>
<dbReference type="PANTHER" id="PTHR24148:SF73">
    <property type="entry name" value="HET DOMAIN PROTEIN (AFU_ORTHOLOGUE AFUA_8G01020)"/>
    <property type="match status" value="1"/>
</dbReference>
<proteinExistence type="predicted"/>
<dbReference type="AlphaFoldDB" id="A0A8H6RCB4"/>
<dbReference type="EMBL" id="JABCIY010000211">
    <property type="protein sequence ID" value="KAF7188329.1"/>
    <property type="molecule type" value="Genomic_DNA"/>
</dbReference>
<comment type="caution">
    <text evidence="2">The sequence shown here is derived from an EMBL/GenBank/DDBJ whole genome shotgun (WGS) entry which is preliminary data.</text>
</comment>
<dbReference type="Pfam" id="PF06985">
    <property type="entry name" value="HET"/>
    <property type="match status" value="1"/>
</dbReference>
<dbReference type="PANTHER" id="PTHR24148">
    <property type="entry name" value="ANKYRIN REPEAT DOMAIN-CONTAINING PROTEIN 39 HOMOLOG-RELATED"/>
    <property type="match status" value="1"/>
</dbReference>
<gene>
    <name evidence="2" type="ORF">HII31_10393</name>
</gene>
<dbReference type="InterPro" id="IPR052895">
    <property type="entry name" value="HetReg/Transcr_Mod"/>
</dbReference>
<reference evidence="2" key="1">
    <citation type="submission" date="2020-04" db="EMBL/GenBank/DDBJ databases">
        <title>Draft genome resource of the tomato pathogen Pseudocercospora fuligena.</title>
        <authorList>
            <person name="Zaccaron A."/>
        </authorList>
    </citation>
    <scope>NUCLEOTIDE SEQUENCE</scope>
    <source>
        <strain evidence="2">PF001</strain>
    </source>
</reference>
<organism evidence="2 3">
    <name type="scientific">Pseudocercospora fuligena</name>
    <dbReference type="NCBI Taxonomy" id="685502"/>
    <lineage>
        <taxon>Eukaryota</taxon>
        <taxon>Fungi</taxon>
        <taxon>Dikarya</taxon>
        <taxon>Ascomycota</taxon>
        <taxon>Pezizomycotina</taxon>
        <taxon>Dothideomycetes</taxon>
        <taxon>Dothideomycetidae</taxon>
        <taxon>Mycosphaerellales</taxon>
        <taxon>Mycosphaerellaceae</taxon>
        <taxon>Pseudocercospora</taxon>
    </lineage>
</organism>
<dbReference type="InterPro" id="IPR010730">
    <property type="entry name" value="HET"/>
</dbReference>
<accession>A0A8H6RCB4</accession>
<sequence length="337" mass="38828">MATYTSSTTHGGHGIFFDTGFVIEDTSPYQKLDERKRQCRLARLRFALDEVTSLVCLEMATFSLDDQEQWKALSYCWGEEKATEPVLLLTPVGYDEENEATTMAFHIFLVRPNLHSFLLQMHKDGEHAWFFIDAICINQDDLAERASQVRLMREIYKRARKVVVWLTLDSSLPGCNKEKVVAKYHRDEQLVANLISSFRWKDWISAVLVRRKSHRGFIIGTMMSNYWTRLWVVQELLLAEVLELRLGFHTYTPDQVVAYFHGEWGKGPGDRDPNVIFNGRIVGEIWLTPQRNGELMTVAVPRRHEQEDDNTCNGNAIALDVPKLQSQLSCWMAPSNA</sequence>
<keyword evidence="3" id="KW-1185">Reference proteome</keyword>
<evidence type="ECO:0000259" key="1">
    <source>
        <dbReference type="Pfam" id="PF06985"/>
    </source>
</evidence>
<feature type="domain" description="Heterokaryon incompatibility" evidence="1">
    <location>
        <begin position="70"/>
        <end position="235"/>
    </location>
</feature>
<dbReference type="Proteomes" id="UP000660729">
    <property type="component" value="Unassembled WGS sequence"/>
</dbReference>
<protein>
    <submittedName>
        <fullName evidence="2">Heterokaryon incompatibility protein 6, OR allele</fullName>
    </submittedName>
</protein>
<dbReference type="OrthoDB" id="194358at2759"/>